<evidence type="ECO:0008006" key="5">
    <source>
        <dbReference type="Google" id="ProtNLM"/>
    </source>
</evidence>
<dbReference type="Pfam" id="PF00106">
    <property type="entry name" value="adh_short"/>
    <property type="match status" value="1"/>
</dbReference>
<evidence type="ECO:0000256" key="1">
    <source>
        <dbReference type="RuleBase" id="RU000363"/>
    </source>
</evidence>
<evidence type="ECO:0000313" key="3">
    <source>
        <dbReference type="EMBL" id="KAK1401274.1"/>
    </source>
</evidence>
<proteinExistence type="inferred from homology"/>
<dbReference type="PANTHER" id="PTHR44375:SF5">
    <property type="entry name" value="3-OXOACYL-[ACYL-CARRIER-PROTEIN] REDUCTASE FABG-LIKE"/>
    <property type="match status" value="1"/>
</dbReference>
<dbReference type="InterPro" id="IPR002347">
    <property type="entry name" value="SDR_fam"/>
</dbReference>
<dbReference type="AlphaFoldDB" id="A0AAD8JBY4"/>
<keyword evidence="4" id="KW-1185">Reference proteome</keyword>
<reference evidence="3" key="2">
    <citation type="submission" date="2023-05" db="EMBL/GenBank/DDBJ databases">
        <authorList>
            <person name="Schelkunov M.I."/>
        </authorList>
    </citation>
    <scope>NUCLEOTIDE SEQUENCE</scope>
    <source>
        <strain evidence="3">Hsosn_3</strain>
        <tissue evidence="3">Leaf</tissue>
    </source>
</reference>
<dbReference type="GO" id="GO:0016616">
    <property type="term" value="F:oxidoreductase activity, acting on the CH-OH group of donors, NAD or NADP as acceptor"/>
    <property type="evidence" value="ECO:0007669"/>
    <property type="project" value="UniProtKB-ARBA"/>
</dbReference>
<feature type="chain" id="PRO_5041913154" description="3-oxoacyl-[acyl-carrier-protein] reductase" evidence="2">
    <location>
        <begin position="21"/>
        <end position="491"/>
    </location>
</feature>
<comment type="similarity">
    <text evidence="1">Belongs to the short-chain dehydrogenases/reductases (SDR) family.</text>
</comment>
<dbReference type="PRINTS" id="PR00081">
    <property type="entry name" value="GDHRDH"/>
</dbReference>
<dbReference type="PRINTS" id="PR00080">
    <property type="entry name" value="SDRFAMILY"/>
</dbReference>
<dbReference type="SUPFAM" id="SSF51735">
    <property type="entry name" value="NAD(P)-binding Rossmann-fold domains"/>
    <property type="match status" value="1"/>
</dbReference>
<evidence type="ECO:0000313" key="4">
    <source>
        <dbReference type="Proteomes" id="UP001237642"/>
    </source>
</evidence>
<dbReference type="PANTHER" id="PTHR44375">
    <property type="entry name" value="BETA-KETOACYL-ACP REDUCTASE-LIKE PROTEIN-RELATED"/>
    <property type="match status" value="1"/>
</dbReference>
<organism evidence="3 4">
    <name type="scientific">Heracleum sosnowskyi</name>
    <dbReference type="NCBI Taxonomy" id="360622"/>
    <lineage>
        <taxon>Eukaryota</taxon>
        <taxon>Viridiplantae</taxon>
        <taxon>Streptophyta</taxon>
        <taxon>Embryophyta</taxon>
        <taxon>Tracheophyta</taxon>
        <taxon>Spermatophyta</taxon>
        <taxon>Magnoliopsida</taxon>
        <taxon>eudicotyledons</taxon>
        <taxon>Gunneridae</taxon>
        <taxon>Pentapetalae</taxon>
        <taxon>asterids</taxon>
        <taxon>campanulids</taxon>
        <taxon>Apiales</taxon>
        <taxon>Apiaceae</taxon>
        <taxon>Apioideae</taxon>
        <taxon>apioid superclade</taxon>
        <taxon>Tordylieae</taxon>
        <taxon>Tordyliinae</taxon>
        <taxon>Heracleum</taxon>
    </lineage>
</organism>
<keyword evidence="2" id="KW-0732">Signal</keyword>
<comment type="caution">
    <text evidence="3">The sequence shown here is derived from an EMBL/GenBank/DDBJ whole genome shotgun (WGS) entry which is preliminary data.</text>
</comment>
<accession>A0AAD8JBY4</accession>
<dbReference type="InterPro" id="IPR036291">
    <property type="entry name" value="NAD(P)-bd_dom_sf"/>
</dbReference>
<name>A0AAD8JBY4_9APIA</name>
<gene>
    <name evidence="3" type="ORF">POM88_000879</name>
</gene>
<dbReference type="FunFam" id="3.40.50.720:FF:000084">
    <property type="entry name" value="Short-chain dehydrogenase reductase"/>
    <property type="match status" value="1"/>
</dbReference>
<feature type="signal peptide" evidence="2">
    <location>
        <begin position="1"/>
        <end position="20"/>
    </location>
</feature>
<sequence length="491" mass="54122">MIFLVLLRLLANMKLCFIKAISFCNLVLEERQELILTPWNIEVEVLELRRLNMELQLEKINLSCRLCHKIQRDIIEKNKAEFISVGQPNEEMSKNVNNLQGACDTVKVVDVRSSKIGPVEEDPFDFGPASLPREGLIHGGYTFHEDNYPIDNNMEGPIIVPAKEVEMEDFIFVQVFGLCKASLRVNSSNLGIHTVYFIVRPASQASKKMEPWSNLQGKVVMVTGASSGFGRELCIDLAKAGCRVIAAARRIDRLKSLCEEINKCDDASEIIHAPKPGSINTYLSAAVELDVAGDGEAIKLTVEKAWKCFGRIDALVNNAGIRGGTKSSLYLSEEEWNNVVRTNLTGSWLVSKYVGLRMVEAVQEGCIINISSSAGTVRTIAHGASAYGSSKTGLNKLTKCMAVELGKHNIRVNSISPDLFLSEITESLMKQEWVKNVAARTVPLKAFLKSDPALTSLVRYLIHDSSKYVTGNIFIVDAGTTIPALPIFSSL</sequence>
<dbReference type="Gene3D" id="3.40.50.720">
    <property type="entry name" value="NAD(P)-binding Rossmann-like Domain"/>
    <property type="match status" value="1"/>
</dbReference>
<dbReference type="Proteomes" id="UP001237642">
    <property type="component" value="Unassembled WGS sequence"/>
</dbReference>
<evidence type="ECO:0000256" key="2">
    <source>
        <dbReference type="SAM" id="SignalP"/>
    </source>
</evidence>
<dbReference type="EMBL" id="JAUIZM010000001">
    <property type="protein sequence ID" value="KAK1401274.1"/>
    <property type="molecule type" value="Genomic_DNA"/>
</dbReference>
<dbReference type="CDD" id="cd05233">
    <property type="entry name" value="SDR_c"/>
    <property type="match status" value="1"/>
</dbReference>
<reference evidence="3" key="1">
    <citation type="submission" date="2023-02" db="EMBL/GenBank/DDBJ databases">
        <title>Genome of toxic invasive species Heracleum sosnowskyi carries increased number of genes despite the absence of recent whole-genome duplications.</title>
        <authorList>
            <person name="Schelkunov M."/>
            <person name="Shtratnikova V."/>
            <person name="Makarenko M."/>
            <person name="Klepikova A."/>
            <person name="Omelchenko D."/>
            <person name="Novikova G."/>
            <person name="Obukhova E."/>
            <person name="Bogdanov V."/>
            <person name="Penin A."/>
            <person name="Logacheva M."/>
        </authorList>
    </citation>
    <scope>NUCLEOTIDE SEQUENCE</scope>
    <source>
        <strain evidence="3">Hsosn_3</strain>
        <tissue evidence="3">Leaf</tissue>
    </source>
</reference>
<protein>
    <recommendedName>
        <fullName evidence="5">3-oxoacyl-[acyl-carrier-protein] reductase</fullName>
    </recommendedName>
</protein>